<proteinExistence type="predicted"/>
<evidence type="ECO:0000313" key="2">
    <source>
        <dbReference type="Proteomes" id="UP001497623"/>
    </source>
</evidence>
<dbReference type="Proteomes" id="UP001497623">
    <property type="component" value="Unassembled WGS sequence"/>
</dbReference>
<keyword evidence="2" id="KW-1185">Reference proteome</keyword>
<sequence length="176" mass="19555">RGQVGFLERGDDQVEVSSNLKGAVKGEVFVWKIYQRPVLPYEPCTPTYYGEEVLDLSEDHGLLVVDSRITVGDLPLGELLERTLVLKSLTTLRVVCSVLRADVPVSTYGAKFISGVVGTLWFRQAVTRNGVWTGIRASLVSGNQDIKAPAHISWTLFSRVYESEDVSLEHMRDGCR</sequence>
<gene>
    <name evidence="1" type="ORF">MNOR_LOCUS8966</name>
</gene>
<comment type="caution">
    <text evidence="1">The sequence shown here is derived from an EMBL/GenBank/DDBJ whole genome shotgun (WGS) entry which is preliminary data.</text>
</comment>
<dbReference type="AlphaFoldDB" id="A0AAV2Q985"/>
<dbReference type="EMBL" id="CAXKWB010004244">
    <property type="protein sequence ID" value="CAL4072921.1"/>
    <property type="molecule type" value="Genomic_DNA"/>
</dbReference>
<feature type="non-terminal residue" evidence="1">
    <location>
        <position position="176"/>
    </location>
</feature>
<feature type="non-terminal residue" evidence="1">
    <location>
        <position position="1"/>
    </location>
</feature>
<organism evidence="1 2">
    <name type="scientific">Meganyctiphanes norvegica</name>
    <name type="common">Northern krill</name>
    <name type="synonym">Thysanopoda norvegica</name>
    <dbReference type="NCBI Taxonomy" id="48144"/>
    <lineage>
        <taxon>Eukaryota</taxon>
        <taxon>Metazoa</taxon>
        <taxon>Ecdysozoa</taxon>
        <taxon>Arthropoda</taxon>
        <taxon>Crustacea</taxon>
        <taxon>Multicrustacea</taxon>
        <taxon>Malacostraca</taxon>
        <taxon>Eumalacostraca</taxon>
        <taxon>Eucarida</taxon>
        <taxon>Euphausiacea</taxon>
        <taxon>Euphausiidae</taxon>
        <taxon>Meganyctiphanes</taxon>
    </lineage>
</organism>
<evidence type="ECO:0000313" key="1">
    <source>
        <dbReference type="EMBL" id="CAL4072921.1"/>
    </source>
</evidence>
<protein>
    <submittedName>
        <fullName evidence="1">Uncharacterized protein</fullName>
    </submittedName>
</protein>
<reference evidence="1 2" key="1">
    <citation type="submission" date="2024-05" db="EMBL/GenBank/DDBJ databases">
        <authorList>
            <person name="Wallberg A."/>
        </authorList>
    </citation>
    <scope>NUCLEOTIDE SEQUENCE [LARGE SCALE GENOMIC DNA]</scope>
</reference>
<name>A0AAV2Q985_MEGNR</name>
<accession>A0AAV2Q985</accession>